<name>A0A2U1T6Y3_9CORY</name>
<keyword evidence="3 8" id="KW-0813">Transport</keyword>
<feature type="transmembrane region" description="Helical" evidence="9">
    <location>
        <begin position="212"/>
        <end position="228"/>
    </location>
</feature>
<comment type="similarity">
    <text evidence="2 8">Belongs to the ABC-3 integral membrane protein family.</text>
</comment>
<feature type="transmembrane region" description="Helical" evidence="9">
    <location>
        <begin position="152"/>
        <end position="174"/>
    </location>
</feature>
<dbReference type="InterPro" id="IPR001626">
    <property type="entry name" value="ABC_TroCD"/>
</dbReference>
<feature type="transmembrane region" description="Helical" evidence="9">
    <location>
        <begin position="48"/>
        <end position="68"/>
    </location>
</feature>
<evidence type="ECO:0000256" key="4">
    <source>
        <dbReference type="ARBA" id="ARBA00022475"/>
    </source>
</evidence>
<feature type="transmembrane region" description="Helical" evidence="9">
    <location>
        <begin position="266"/>
        <end position="283"/>
    </location>
</feature>
<evidence type="ECO:0000256" key="6">
    <source>
        <dbReference type="ARBA" id="ARBA00022989"/>
    </source>
</evidence>
<evidence type="ECO:0000256" key="9">
    <source>
        <dbReference type="SAM" id="Phobius"/>
    </source>
</evidence>
<evidence type="ECO:0000256" key="5">
    <source>
        <dbReference type="ARBA" id="ARBA00022692"/>
    </source>
</evidence>
<evidence type="ECO:0000256" key="8">
    <source>
        <dbReference type="RuleBase" id="RU003943"/>
    </source>
</evidence>
<feature type="transmembrane region" description="Helical" evidence="9">
    <location>
        <begin position="105"/>
        <end position="125"/>
    </location>
</feature>
<dbReference type="GO" id="GO:0010043">
    <property type="term" value="P:response to zinc ion"/>
    <property type="evidence" value="ECO:0007669"/>
    <property type="project" value="TreeGrafter"/>
</dbReference>
<feature type="transmembrane region" description="Helical" evidence="9">
    <location>
        <begin position="16"/>
        <end position="36"/>
    </location>
</feature>
<organism evidence="10 11">
    <name type="scientific">Corynebacterium yudongzhengii</name>
    <dbReference type="NCBI Taxonomy" id="2080740"/>
    <lineage>
        <taxon>Bacteria</taxon>
        <taxon>Bacillati</taxon>
        <taxon>Actinomycetota</taxon>
        <taxon>Actinomycetes</taxon>
        <taxon>Mycobacteriales</taxon>
        <taxon>Corynebacteriaceae</taxon>
        <taxon>Corynebacterium</taxon>
    </lineage>
</organism>
<evidence type="ECO:0000256" key="3">
    <source>
        <dbReference type="ARBA" id="ARBA00022448"/>
    </source>
</evidence>
<dbReference type="KEGG" id="cyz:C3B44_02320"/>
<keyword evidence="4" id="KW-1003">Cell membrane</keyword>
<evidence type="ECO:0000313" key="11">
    <source>
        <dbReference type="Proteomes" id="UP000244989"/>
    </source>
</evidence>
<evidence type="ECO:0000256" key="2">
    <source>
        <dbReference type="ARBA" id="ARBA00008034"/>
    </source>
</evidence>
<dbReference type="PANTHER" id="PTHR30477">
    <property type="entry name" value="ABC-TRANSPORTER METAL-BINDING PROTEIN"/>
    <property type="match status" value="1"/>
</dbReference>
<keyword evidence="7 9" id="KW-0472">Membrane</keyword>
<sequence>MTLWEQFAQMVTNHTYLMTTATSAIIGATAGTLGVFTYLRRQAMLADVISHAALPGTMIAFLALSAAGLPLRHLAGLLLGAVIVGTAAVYLTRWISRLTTVRHDAAMAIVLSTTFGFGMVLMQHISQNPYPDKGGIQDYLFGNAASITRSDLHISLLISAVVLAVVVVVFKELILHTFDPDQSRLLGFRAGVLDLLLTASIVVATVIGVKTVGLVLMVAFVITPPVIARQWTGRPSSMALLSGVVGLVASLVGSYLSLAYGPLPTGPIIVIVLAVLMVVSLTLSPRARRQRRGVRKEAACSSSVSG</sequence>
<evidence type="ECO:0000313" key="10">
    <source>
        <dbReference type="EMBL" id="PWC01771.1"/>
    </source>
</evidence>
<dbReference type="GO" id="GO:0055085">
    <property type="term" value="P:transmembrane transport"/>
    <property type="evidence" value="ECO:0007669"/>
    <property type="project" value="InterPro"/>
</dbReference>
<dbReference type="GO" id="GO:0043190">
    <property type="term" value="C:ATP-binding cassette (ABC) transporter complex"/>
    <property type="evidence" value="ECO:0007669"/>
    <property type="project" value="InterPro"/>
</dbReference>
<keyword evidence="6 9" id="KW-1133">Transmembrane helix</keyword>
<comment type="caution">
    <text evidence="10">The sequence shown here is derived from an EMBL/GenBank/DDBJ whole genome shotgun (WGS) entry which is preliminary data.</text>
</comment>
<protein>
    <submittedName>
        <fullName evidence="10">Metal ABC transporter permease</fullName>
    </submittedName>
</protein>
<dbReference type="EMBL" id="QEEZ01000008">
    <property type="protein sequence ID" value="PWC01771.1"/>
    <property type="molecule type" value="Genomic_DNA"/>
</dbReference>
<accession>A0A2U1T6Y3</accession>
<proteinExistence type="inferred from homology"/>
<dbReference type="InterPro" id="IPR037294">
    <property type="entry name" value="ABC_BtuC-like"/>
</dbReference>
<evidence type="ECO:0000256" key="1">
    <source>
        <dbReference type="ARBA" id="ARBA00004651"/>
    </source>
</evidence>
<dbReference type="RefSeq" id="WP_108430949.1">
    <property type="nucleotide sequence ID" value="NZ_CP026947.1"/>
</dbReference>
<keyword evidence="11" id="KW-1185">Reference proteome</keyword>
<feature type="transmembrane region" description="Helical" evidence="9">
    <location>
        <begin position="186"/>
        <end position="206"/>
    </location>
</feature>
<keyword evidence="5 8" id="KW-0812">Transmembrane</keyword>
<dbReference type="CDD" id="cd06550">
    <property type="entry name" value="TM_ABC_iron-siderophores_like"/>
    <property type="match status" value="1"/>
</dbReference>
<dbReference type="AlphaFoldDB" id="A0A2U1T6Y3"/>
<reference evidence="11" key="1">
    <citation type="submission" date="2018-04" db="EMBL/GenBank/DDBJ databases">
        <authorList>
            <person name="Liu S."/>
            <person name="Wang Z."/>
            <person name="Li J."/>
        </authorList>
    </citation>
    <scope>NUCLEOTIDE SEQUENCE [LARGE SCALE GENOMIC DNA]</scope>
    <source>
        <strain evidence="11">2189</strain>
    </source>
</reference>
<dbReference type="SUPFAM" id="SSF81345">
    <property type="entry name" value="ABC transporter involved in vitamin B12 uptake, BtuC"/>
    <property type="match status" value="1"/>
</dbReference>
<feature type="transmembrane region" description="Helical" evidence="9">
    <location>
        <begin position="74"/>
        <end position="93"/>
    </location>
</feature>
<dbReference type="Proteomes" id="UP000244989">
    <property type="component" value="Unassembled WGS sequence"/>
</dbReference>
<dbReference type="PANTHER" id="PTHR30477:SF3">
    <property type="entry name" value="METAL TRANSPORT SYSTEM MEMBRANE PROTEIN CT_069-RELATED"/>
    <property type="match status" value="1"/>
</dbReference>
<evidence type="ECO:0000256" key="7">
    <source>
        <dbReference type="ARBA" id="ARBA00023136"/>
    </source>
</evidence>
<dbReference type="OrthoDB" id="1016457at2"/>
<comment type="subcellular location">
    <subcellularLocation>
        <location evidence="1 8">Cell membrane</location>
        <topology evidence="1 8">Multi-pass membrane protein</topology>
    </subcellularLocation>
</comment>
<dbReference type="Pfam" id="PF00950">
    <property type="entry name" value="ABC-3"/>
    <property type="match status" value="1"/>
</dbReference>
<gene>
    <name evidence="10" type="ORF">DF222_05405</name>
</gene>
<dbReference type="Gene3D" id="1.10.3470.10">
    <property type="entry name" value="ABC transporter involved in vitamin B12 uptake, BtuC"/>
    <property type="match status" value="1"/>
</dbReference>
<feature type="transmembrane region" description="Helical" evidence="9">
    <location>
        <begin position="240"/>
        <end position="260"/>
    </location>
</feature>